<keyword evidence="4" id="KW-0378">Hydrolase</keyword>
<feature type="domain" description="Capsule synthesis protein CapA" evidence="3">
    <location>
        <begin position="65"/>
        <end position="306"/>
    </location>
</feature>
<dbReference type="Pfam" id="PF09587">
    <property type="entry name" value="PGA_cap"/>
    <property type="match status" value="1"/>
</dbReference>
<evidence type="ECO:0000259" key="3">
    <source>
        <dbReference type="SMART" id="SM00854"/>
    </source>
</evidence>
<dbReference type="InterPro" id="IPR052169">
    <property type="entry name" value="CW_Biosynth-Accessory"/>
</dbReference>
<dbReference type="Gene3D" id="3.60.21.10">
    <property type="match status" value="1"/>
</dbReference>
<evidence type="ECO:0000256" key="2">
    <source>
        <dbReference type="SAM" id="MobiDB-lite"/>
    </source>
</evidence>
<dbReference type="EMBL" id="JAWUZT010000012">
    <property type="protein sequence ID" value="MDW8515662.1"/>
    <property type="molecule type" value="Genomic_DNA"/>
</dbReference>
<dbReference type="RefSeq" id="WP_025908233.1">
    <property type="nucleotide sequence ID" value="NZ_CANLXW010000013.1"/>
</dbReference>
<dbReference type="GO" id="GO:0016787">
    <property type="term" value="F:hydrolase activity"/>
    <property type="evidence" value="ECO:0007669"/>
    <property type="project" value="UniProtKB-KW"/>
</dbReference>
<keyword evidence="5" id="KW-1185">Reference proteome</keyword>
<proteinExistence type="inferred from homology"/>
<feature type="region of interest" description="Disordered" evidence="2">
    <location>
        <begin position="380"/>
        <end position="409"/>
    </location>
</feature>
<evidence type="ECO:0000256" key="1">
    <source>
        <dbReference type="ARBA" id="ARBA00005662"/>
    </source>
</evidence>
<dbReference type="PANTHER" id="PTHR33393:SF13">
    <property type="entry name" value="PGA BIOSYNTHESIS PROTEIN CAPA"/>
    <property type="match status" value="1"/>
</dbReference>
<name>A0ABU4J3U6_9BACI</name>
<dbReference type="EC" id="3.1.-.-" evidence="4"/>
<comment type="caution">
    <text evidence="4">The sequence shown here is derived from an EMBL/GenBank/DDBJ whole genome shotgun (WGS) entry which is preliminary data.</text>
</comment>
<feature type="compositionally biased region" description="Polar residues" evidence="2">
    <location>
        <begin position="394"/>
        <end position="409"/>
    </location>
</feature>
<reference evidence="5" key="1">
    <citation type="submission" date="2023-07" db="EMBL/GenBank/DDBJ databases">
        <title>Draft genomic sequences of Priestia flexa CCM isolated from the soil of an abandoned mine contaminated by free cyanide in the high Andean zone of Tacna, Peru.</title>
        <authorList>
            <person name="Caceda Quiroz C.J."/>
            <person name="Maraza Chooque G.J."/>
            <person name="Fora Quispe G.L."/>
            <person name="Carpio Mamani M."/>
        </authorList>
    </citation>
    <scope>NUCLEOTIDE SEQUENCE [LARGE SCALE GENOMIC DNA]</scope>
    <source>
        <strain evidence="5">CCM</strain>
    </source>
</reference>
<dbReference type="Proteomes" id="UP001284771">
    <property type="component" value="Unassembled WGS sequence"/>
</dbReference>
<evidence type="ECO:0000313" key="5">
    <source>
        <dbReference type="Proteomes" id="UP001284771"/>
    </source>
</evidence>
<organism evidence="4 5">
    <name type="scientific">Priestia flexa</name>
    <dbReference type="NCBI Taxonomy" id="86664"/>
    <lineage>
        <taxon>Bacteria</taxon>
        <taxon>Bacillati</taxon>
        <taxon>Bacillota</taxon>
        <taxon>Bacilli</taxon>
        <taxon>Bacillales</taxon>
        <taxon>Bacillaceae</taxon>
        <taxon>Priestia</taxon>
    </lineage>
</organism>
<comment type="similarity">
    <text evidence="1">Belongs to the CapA family.</text>
</comment>
<accession>A0ABU4J3U6</accession>
<dbReference type="InterPro" id="IPR019079">
    <property type="entry name" value="Capsule_synth_CapA"/>
</dbReference>
<evidence type="ECO:0000313" key="4">
    <source>
        <dbReference type="EMBL" id="MDW8515662.1"/>
    </source>
</evidence>
<dbReference type="CDD" id="cd07381">
    <property type="entry name" value="MPP_CapA"/>
    <property type="match status" value="1"/>
</dbReference>
<dbReference type="InterPro" id="IPR029052">
    <property type="entry name" value="Metallo-depent_PP-like"/>
</dbReference>
<feature type="compositionally biased region" description="Basic and acidic residues" evidence="2">
    <location>
        <begin position="380"/>
        <end position="393"/>
    </location>
</feature>
<gene>
    <name evidence="4" type="ORF">RIB56_05915</name>
</gene>
<dbReference type="SUPFAM" id="SSF56300">
    <property type="entry name" value="Metallo-dependent phosphatases"/>
    <property type="match status" value="1"/>
</dbReference>
<sequence length="409" mass="46102">MKKKQLNFQEKVLMFIKRTKPSSGKQALILTPILILVLALAGWVQRSDALQDPNLAKKESSDDITLTMVGDIMMGRHIKEVTSRHGEDFVFRNVQPFFDESDYVSGNYESPILTNDEDSYEKIDKSIHLYSEEEDLKTMKNAGFDVLNLANNHAMDYGTKGLEDTLASFEKNRMNYVGAGRNKEEAKHISYKEVDGVKIASVGFTDVYVAGMKAGKNNPGILDADPDVIFETIQEAKENADLVVVNAHWGAEYDVEPSERQQGLAKAMVDAGADIIIGHHPHVLQSFDVYNGSIIFYSLGNFVFDQGWSSTKNTAMVQYNLNKEGQATVDVIPMIIKEGSPTPTDNPWRMKRIYNDLTKYASNEGRLEKEDKKFQIKLDHTHVMKRSQERQNQSDDAPANNTEEAYTQQ</sequence>
<dbReference type="SMART" id="SM00854">
    <property type="entry name" value="PGA_cap"/>
    <property type="match status" value="1"/>
</dbReference>
<protein>
    <submittedName>
        <fullName evidence="4">CapA family protein</fullName>
        <ecNumber evidence="4">3.1.-.-</ecNumber>
    </submittedName>
</protein>
<dbReference type="PANTHER" id="PTHR33393">
    <property type="entry name" value="POLYGLUTAMINE SYNTHESIS ACCESSORY PROTEIN RV0574C-RELATED"/>
    <property type="match status" value="1"/>
</dbReference>